<name>A0A6A5U2Z7_9PLEO</name>
<dbReference type="AlphaFoldDB" id="A0A6A5U2Z7"/>
<dbReference type="Proteomes" id="UP000800035">
    <property type="component" value="Unassembled WGS sequence"/>
</dbReference>
<organism evidence="2 3">
    <name type="scientific">Byssothecium circinans</name>
    <dbReference type="NCBI Taxonomy" id="147558"/>
    <lineage>
        <taxon>Eukaryota</taxon>
        <taxon>Fungi</taxon>
        <taxon>Dikarya</taxon>
        <taxon>Ascomycota</taxon>
        <taxon>Pezizomycotina</taxon>
        <taxon>Dothideomycetes</taxon>
        <taxon>Pleosporomycetidae</taxon>
        <taxon>Pleosporales</taxon>
        <taxon>Massarineae</taxon>
        <taxon>Massarinaceae</taxon>
        <taxon>Byssothecium</taxon>
    </lineage>
</organism>
<feature type="compositionally biased region" description="Basic and acidic residues" evidence="1">
    <location>
        <begin position="25"/>
        <end position="52"/>
    </location>
</feature>
<sequence length="379" mass="41714">MSQPLQSPQPSKPLPPWIAALVTAQEKEDRRVTRAEKRLAASQKEMEKHDAARASQTEIETAARDAVERTIKELPAEAPGETELSKVQAWLSGMRSRPPANAFAKNPALPSSRTLPHSLTRTTRFTVPPVTPTKRPGAQQNSERLARRKPYDPEGDGTVPEWEDGRDSMRSSVGEQRQRGSGGRSRLEPDLLRSTVDESAFLQDQRGAGRGSSRSTVIASRMAQLQLDAAQSSARRNLSTSIAISVADGDVRRCPIALRVPRNGSGFALTIRSTEIPAELEAALWGNLRSHFADKQKNNAWKSMAVSNNTCILFKAYRHKYAPSGNASLEMACGTCTNKKRPCALLQEVDGEDAIVFLPLPENLRQGKSWREAEFWVAV</sequence>
<feature type="compositionally biased region" description="Polar residues" evidence="1">
    <location>
        <begin position="109"/>
        <end position="119"/>
    </location>
</feature>
<gene>
    <name evidence="2" type="ORF">CC80DRAFT_318539</name>
</gene>
<accession>A0A6A5U2Z7</accession>
<protein>
    <submittedName>
        <fullName evidence="2">Uncharacterized protein</fullName>
    </submittedName>
</protein>
<evidence type="ECO:0000313" key="3">
    <source>
        <dbReference type="Proteomes" id="UP000800035"/>
    </source>
</evidence>
<keyword evidence="3" id="KW-1185">Reference proteome</keyword>
<evidence type="ECO:0000313" key="2">
    <source>
        <dbReference type="EMBL" id="KAF1959038.1"/>
    </source>
</evidence>
<proteinExistence type="predicted"/>
<feature type="region of interest" description="Disordered" evidence="1">
    <location>
        <begin position="25"/>
        <end position="59"/>
    </location>
</feature>
<reference evidence="2" key="1">
    <citation type="journal article" date="2020" name="Stud. Mycol.">
        <title>101 Dothideomycetes genomes: a test case for predicting lifestyles and emergence of pathogens.</title>
        <authorList>
            <person name="Haridas S."/>
            <person name="Albert R."/>
            <person name="Binder M."/>
            <person name="Bloem J."/>
            <person name="Labutti K."/>
            <person name="Salamov A."/>
            <person name="Andreopoulos B."/>
            <person name="Baker S."/>
            <person name="Barry K."/>
            <person name="Bills G."/>
            <person name="Bluhm B."/>
            <person name="Cannon C."/>
            <person name="Castanera R."/>
            <person name="Culley D."/>
            <person name="Daum C."/>
            <person name="Ezra D."/>
            <person name="Gonzalez J."/>
            <person name="Henrissat B."/>
            <person name="Kuo A."/>
            <person name="Liang C."/>
            <person name="Lipzen A."/>
            <person name="Lutzoni F."/>
            <person name="Magnuson J."/>
            <person name="Mondo S."/>
            <person name="Nolan M."/>
            <person name="Ohm R."/>
            <person name="Pangilinan J."/>
            <person name="Park H.-J."/>
            <person name="Ramirez L."/>
            <person name="Alfaro M."/>
            <person name="Sun H."/>
            <person name="Tritt A."/>
            <person name="Yoshinaga Y."/>
            <person name="Zwiers L.-H."/>
            <person name="Turgeon B."/>
            <person name="Goodwin S."/>
            <person name="Spatafora J."/>
            <person name="Crous P."/>
            <person name="Grigoriev I."/>
        </authorList>
    </citation>
    <scope>NUCLEOTIDE SEQUENCE</scope>
    <source>
        <strain evidence="2">CBS 675.92</strain>
    </source>
</reference>
<dbReference type="OrthoDB" id="3801432at2759"/>
<feature type="region of interest" description="Disordered" evidence="1">
    <location>
        <begin position="96"/>
        <end position="192"/>
    </location>
</feature>
<evidence type="ECO:0000256" key="1">
    <source>
        <dbReference type="SAM" id="MobiDB-lite"/>
    </source>
</evidence>
<dbReference type="EMBL" id="ML976985">
    <property type="protein sequence ID" value="KAF1959038.1"/>
    <property type="molecule type" value="Genomic_DNA"/>
</dbReference>
<feature type="compositionally biased region" description="Low complexity" evidence="1">
    <location>
        <begin position="120"/>
        <end position="136"/>
    </location>
</feature>